<dbReference type="RefSeq" id="WP_307569554.1">
    <property type="nucleotide sequence ID" value="NZ_JAUSQU010000003.1"/>
</dbReference>
<sequence>MSWPQGSFGRYEARTQLLDGQTGRNQADRVTCSNGHYVNVQKNYYPGNPPW</sequence>
<evidence type="ECO:0000313" key="2">
    <source>
        <dbReference type="Proteomes" id="UP001225356"/>
    </source>
</evidence>
<proteinExistence type="predicted"/>
<dbReference type="Proteomes" id="UP001225356">
    <property type="component" value="Unassembled WGS sequence"/>
</dbReference>
<comment type="caution">
    <text evidence="1">The sequence shown here is derived from an EMBL/GenBank/DDBJ whole genome shotgun (WGS) entry which is preliminary data.</text>
</comment>
<keyword evidence="2" id="KW-1185">Reference proteome</keyword>
<reference evidence="1 2" key="1">
    <citation type="submission" date="2023-07" db="EMBL/GenBank/DDBJ databases">
        <title>Sequencing the genomes of 1000 actinobacteria strains.</title>
        <authorList>
            <person name="Klenk H.-P."/>
        </authorList>
    </citation>
    <scope>NUCLEOTIDE SEQUENCE [LARGE SCALE GENOMIC DNA]</scope>
    <source>
        <strain evidence="1 2">DSM 46740</strain>
    </source>
</reference>
<accession>A0ABT9QUY0</accession>
<dbReference type="EMBL" id="JAUSQU010000003">
    <property type="protein sequence ID" value="MDP9850486.1"/>
    <property type="molecule type" value="Genomic_DNA"/>
</dbReference>
<gene>
    <name evidence="1" type="ORF">J2853_009782</name>
</gene>
<organism evidence="1 2">
    <name type="scientific">Streptosporangium lutulentum</name>
    <dbReference type="NCBI Taxonomy" id="1461250"/>
    <lineage>
        <taxon>Bacteria</taxon>
        <taxon>Bacillati</taxon>
        <taxon>Actinomycetota</taxon>
        <taxon>Actinomycetes</taxon>
        <taxon>Streptosporangiales</taxon>
        <taxon>Streptosporangiaceae</taxon>
        <taxon>Streptosporangium</taxon>
    </lineage>
</organism>
<evidence type="ECO:0000313" key="1">
    <source>
        <dbReference type="EMBL" id="MDP9850486.1"/>
    </source>
</evidence>
<protein>
    <submittedName>
        <fullName evidence="1">Uncharacterized protein</fullName>
    </submittedName>
</protein>
<name>A0ABT9QUY0_9ACTN</name>